<keyword evidence="11" id="KW-1185">Reference proteome</keyword>
<dbReference type="InterPro" id="IPR012796">
    <property type="entry name" value="Lysidine-tRNA-synth_C"/>
</dbReference>
<evidence type="ECO:0000313" key="11">
    <source>
        <dbReference type="Proteomes" id="UP000028549"/>
    </source>
</evidence>
<dbReference type="SUPFAM" id="SSF56037">
    <property type="entry name" value="PheT/TilS domain"/>
    <property type="match status" value="1"/>
</dbReference>
<keyword evidence="3 8" id="KW-0436">Ligase</keyword>
<dbReference type="EMBL" id="JNVC02000009">
    <property type="protein sequence ID" value="KEZ49705.1"/>
    <property type="molecule type" value="Genomic_DNA"/>
</dbReference>
<dbReference type="NCBIfam" id="TIGR02432">
    <property type="entry name" value="lysidine_TilS_N"/>
    <property type="match status" value="1"/>
</dbReference>
<dbReference type="GO" id="GO:0006400">
    <property type="term" value="P:tRNA modification"/>
    <property type="evidence" value="ECO:0007669"/>
    <property type="project" value="UniProtKB-UniRule"/>
</dbReference>
<dbReference type="InterPro" id="IPR012795">
    <property type="entry name" value="tRNA_Ile_lys_synt_N"/>
</dbReference>
<dbReference type="HAMAP" id="MF_01161">
    <property type="entry name" value="tRNA_Ile_lys_synt"/>
    <property type="match status" value="1"/>
</dbReference>
<dbReference type="InterPro" id="IPR012094">
    <property type="entry name" value="tRNA_Ile_lys_synt"/>
</dbReference>
<evidence type="ECO:0000256" key="3">
    <source>
        <dbReference type="ARBA" id="ARBA00022598"/>
    </source>
</evidence>
<dbReference type="GO" id="GO:0032267">
    <property type="term" value="F:tRNA(Ile)-lysidine synthase activity"/>
    <property type="evidence" value="ECO:0007669"/>
    <property type="project" value="UniProtKB-EC"/>
</dbReference>
<evidence type="ECO:0000259" key="9">
    <source>
        <dbReference type="SMART" id="SM00977"/>
    </source>
</evidence>
<evidence type="ECO:0000256" key="6">
    <source>
        <dbReference type="ARBA" id="ARBA00022840"/>
    </source>
</evidence>
<dbReference type="NCBIfam" id="TIGR02433">
    <property type="entry name" value="lysidine_TilS_C"/>
    <property type="match status" value="1"/>
</dbReference>
<dbReference type="OrthoDB" id="9807403at2"/>
<organism evidence="10 11">
    <name type="scientific">Metabacillus indicus</name>
    <name type="common">Bacillus indicus</name>
    <dbReference type="NCBI Taxonomy" id="246786"/>
    <lineage>
        <taxon>Bacteria</taxon>
        <taxon>Bacillati</taxon>
        <taxon>Bacillota</taxon>
        <taxon>Bacilli</taxon>
        <taxon>Bacillales</taxon>
        <taxon>Bacillaceae</taxon>
        <taxon>Metabacillus</taxon>
    </lineage>
</organism>
<dbReference type="InterPro" id="IPR015262">
    <property type="entry name" value="tRNA_Ile_lys_synt_subst-bd"/>
</dbReference>
<sequence length="462" mass="52652">MLERFRRFLTHYGVKDTAVVIGVSGGPDSLALLHLFIRLRSEFGLSLAVAHVDHMFRGAESALEMEFVKDFCRNHDVLCEAVQIDVPKYAEENPEMSLQSAARECRYSFFESVMKKHHAPFIALGHHGDDQIETILMRMTRGSAGTALAGIPEQREFAGGSIIRPLLSADKREILEYCSLNHLAPRFDPSNEKLDYTRNRFRKQVLPFLKEENPKVHGRFQYFSRTFKEDEEFLQELSKEKLNTVLKRKEKHEAELDIDLFNTLPMPLQRRCIQLILNYLYEDQPSSLSSIHIESLQSLLSHTHPSGSLDYPDGLKVIKSYQTCLFTFEQIKDQSFSRTVQIPSSTVLPNGHLLTCEIISGKPDEWIAGNDVFVMPAKSLTKPLLIRTRRQGDKIKLKGMNGTKKVKDIFIDAKVPVHRRNSWPVLEDGSGKILWLPGLKKSSFEDAGCGAGDYVVLQYKEQ</sequence>
<keyword evidence="6 8" id="KW-0067">ATP-binding</keyword>
<dbReference type="SUPFAM" id="SSF82829">
    <property type="entry name" value="MesJ substrate recognition domain-like"/>
    <property type="match status" value="1"/>
</dbReference>
<comment type="caution">
    <text evidence="10">The sequence shown here is derived from an EMBL/GenBank/DDBJ whole genome shotgun (WGS) entry which is preliminary data.</text>
</comment>
<comment type="subcellular location">
    <subcellularLocation>
        <location evidence="1 8">Cytoplasm</location>
    </subcellularLocation>
</comment>
<dbReference type="SUPFAM" id="SSF52402">
    <property type="entry name" value="Adenine nucleotide alpha hydrolases-like"/>
    <property type="match status" value="1"/>
</dbReference>
<comment type="function">
    <text evidence="8">Ligates lysine onto the cytidine present at position 34 of the AUA codon-specific tRNA(Ile) that contains the anticodon CAU, in an ATP-dependent manner. Cytidine is converted to lysidine, thus changing the amino acid specificity of the tRNA from methionine to isoleucine.</text>
</comment>
<accession>A0A084GQU3</accession>
<dbReference type="Pfam" id="PF11734">
    <property type="entry name" value="TilS_C"/>
    <property type="match status" value="1"/>
</dbReference>
<dbReference type="InterPro" id="IPR014729">
    <property type="entry name" value="Rossmann-like_a/b/a_fold"/>
</dbReference>
<evidence type="ECO:0000256" key="1">
    <source>
        <dbReference type="ARBA" id="ARBA00004496"/>
    </source>
</evidence>
<evidence type="ECO:0000256" key="2">
    <source>
        <dbReference type="ARBA" id="ARBA00022490"/>
    </source>
</evidence>
<evidence type="ECO:0000256" key="7">
    <source>
        <dbReference type="ARBA" id="ARBA00048539"/>
    </source>
</evidence>
<protein>
    <recommendedName>
        <fullName evidence="8">tRNA(Ile)-lysidine synthase</fullName>
        <ecNumber evidence="8">6.3.4.19</ecNumber>
    </recommendedName>
    <alternativeName>
        <fullName evidence="8">tRNA(Ile)-2-lysyl-cytidine synthase</fullName>
    </alternativeName>
    <alternativeName>
        <fullName evidence="8">tRNA(Ile)-lysidine synthetase</fullName>
    </alternativeName>
</protein>
<dbReference type="InterPro" id="IPR011063">
    <property type="entry name" value="TilS/TtcA_N"/>
</dbReference>
<dbReference type="GO" id="GO:0005737">
    <property type="term" value="C:cytoplasm"/>
    <property type="evidence" value="ECO:0007669"/>
    <property type="project" value="UniProtKB-SubCell"/>
</dbReference>
<dbReference type="CDD" id="cd01992">
    <property type="entry name" value="TilS_N"/>
    <property type="match status" value="1"/>
</dbReference>
<evidence type="ECO:0000256" key="8">
    <source>
        <dbReference type="HAMAP-Rule" id="MF_01161"/>
    </source>
</evidence>
<reference evidence="10 11" key="1">
    <citation type="journal article" date="2005" name="Int. J. Syst. Evol. Microbiol.">
        <title>Bacillus cibi sp. nov., isolated from jeotgal, a traditional Korean fermented seafood.</title>
        <authorList>
            <person name="Yoon J.H."/>
            <person name="Lee C.H."/>
            <person name="Oh T.K."/>
        </authorList>
    </citation>
    <scope>NUCLEOTIDE SEQUENCE [LARGE SCALE GENOMIC DNA]</scope>
    <source>
        <strain evidence="10 11">DSM 16189</strain>
    </source>
</reference>
<comment type="domain">
    <text evidence="8">The N-terminal region contains the highly conserved SGGXDS motif, predicted to be a P-loop motif involved in ATP binding.</text>
</comment>
<evidence type="ECO:0000256" key="4">
    <source>
        <dbReference type="ARBA" id="ARBA00022694"/>
    </source>
</evidence>
<dbReference type="Proteomes" id="UP000028549">
    <property type="component" value="Unassembled WGS sequence"/>
</dbReference>
<dbReference type="EC" id="6.3.4.19" evidence="8"/>
<feature type="domain" description="Lysidine-tRNA(Ile) synthetase C-terminal" evidence="9">
    <location>
        <begin position="384"/>
        <end position="457"/>
    </location>
</feature>
<dbReference type="Gene3D" id="3.40.50.620">
    <property type="entry name" value="HUPs"/>
    <property type="match status" value="1"/>
</dbReference>
<name>A0A084GQU3_METID</name>
<dbReference type="GO" id="GO:0005524">
    <property type="term" value="F:ATP binding"/>
    <property type="evidence" value="ECO:0007669"/>
    <property type="project" value="UniProtKB-UniRule"/>
</dbReference>
<dbReference type="Pfam" id="PF01171">
    <property type="entry name" value="ATP_bind_3"/>
    <property type="match status" value="1"/>
</dbReference>
<dbReference type="RefSeq" id="WP_029566243.1">
    <property type="nucleotide sequence ID" value="NZ_JNVC02000009.1"/>
</dbReference>
<dbReference type="Pfam" id="PF09179">
    <property type="entry name" value="TilS"/>
    <property type="match status" value="1"/>
</dbReference>
<evidence type="ECO:0000313" key="10">
    <source>
        <dbReference type="EMBL" id="KEZ49705.1"/>
    </source>
</evidence>
<proteinExistence type="inferred from homology"/>
<dbReference type="Gene3D" id="3.30.465.60">
    <property type="match status" value="1"/>
</dbReference>
<dbReference type="SMART" id="SM00977">
    <property type="entry name" value="TilS_C"/>
    <property type="match status" value="1"/>
</dbReference>
<comment type="similarity">
    <text evidence="8">Belongs to the tRNA(Ile)-lysidine synthase family.</text>
</comment>
<gene>
    <name evidence="8" type="primary">tilS</name>
    <name evidence="10" type="ORF">GS18_0214860</name>
</gene>
<comment type="catalytic activity">
    <reaction evidence="7 8">
        <text>cytidine(34) in tRNA(Ile2) + L-lysine + ATP = lysidine(34) in tRNA(Ile2) + AMP + diphosphate + H(+)</text>
        <dbReference type="Rhea" id="RHEA:43744"/>
        <dbReference type="Rhea" id="RHEA-COMP:10625"/>
        <dbReference type="Rhea" id="RHEA-COMP:10670"/>
        <dbReference type="ChEBI" id="CHEBI:15378"/>
        <dbReference type="ChEBI" id="CHEBI:30616"/>
        <dbReference type="ChEBI" id="CHEBI:32551"/>
        <dbReference type="ChEBI" id="CHEBI:33019"/>
        <dbReference type="ChEBI" id="CHEBI:82748"/>
        <dbReference type="ChEBI" id="CHEBI:83665"/>
        <dbReference type="ChEBI" id="CHEBI:456215"/>
        <dbReference type="EC" id="6.3.4.19"/>
    </reaction>
</comment>
<dbReference type="STRING" id="246786.GS18_0214860"/>
<evidence type="ECO:0000256" key="5">
    <source>
        <dbReference type="ARBA" id="ARBA00022741"/>
    </source>
</evidence>
<dbReference type="PANTHER" id="PTHR43033:SF1">
    <property type="entry name" value="TRNA(ILE)-LYSIDINE SYNTHASE-RELATED"/>
    <property type="match status" value="1"/>
</dbReference>
<keyword evidence="4 8" id="KW-0819">tRNA processing</keyword>
<dbReference type="AlphaFoldDB" id="A0A084GQU3"/>
<keyword evidence="2 8" id="KW-0963">Cytoplasm</keyword>
<keyword evidence="5 8" id="KW-0547">Nucleotide-binding</keyword>
<dbReference type="PANTHER" id="PTHR43033">
    <property type="entry name" value="TRNA(ILE)-LYSIDINE SYNTHASE-RELATED"/>
    <property type="match status" value="1"/>
</dbReference>
<feature type="binding site" evidence="8">
    <location>
        <begin position="24"/>
        <end position="29"/>
    </location>
    <ligand>
        <name>ATP</name>
        <dbReference type="ChEBI" id="CHEBI:30616"/>
    </ligand>
</feature>